<keyword evidence="1 2" id="KW-0238">DNA-binding</keyword>
<dbReference type="GO" id="GO:0000976">
    <property type="term" value="F:transcription cis-regulatory region binding"/>
    <property type="evidence" value="ECO:0007669"/>
    <property type="project" value="TreeGrafter"/>
</dbReference>
<dbReference type="EMBL" id="JAAXOM010000001">
    <property type="protein sequence ID" value="NKX86843.1"/>
    <property type="molecule type" value="Genomic_DNA"/>
</dbReference>
<protein>
    <submittedName>
        <fullName evidence="4">TetR/AcrR family transcriptional regulator</fullName>
    </submittedName>
</protein>
<organism evidence="4 5">
    <name type="scientific">Nocardia coubleae</name>
    <dbReference type="NCBI Taxonomy" id="356147"/>
    <lineage>
        <taxon>Bacteria</taxon>
        <taxon>Bacillati</taxon>
        <taxon>Actinomycetota</taxon>
        <taxon>Actinomycetes</taxon>
        <taxon>Mycobacteriales</taxon>
        <taxon>Nocardiaceae</taxon>
        <taxon>Nocardia</taxon>
    </lineage>
</organism>
<dbReference type="Pfam" id="PF21313">
    <property type="entry name" value="EthR_C"/>
    <property type="match status" value="1"/>
</dbReference>
<dbReference type="SUPFAM" id="SSF46689">
    <property type="entry name" value="Homeodomain-like"/>
    <property type="match status" value="1"/>
</dbReference>
<keyword evidence="5" id="KW-1185">Reference proteome</keyword>
<dbReference type="Gene3D" id="1.10.10.60">
    <property type="entry name" value="Homeodomain-like"/>
    <property type="match status" value="1"/>
</dbReference>
<evidence type="ECO:0000313" key="5">
    <source>
        <dbReference type="Proteomes" id="UP000572007"/>
    </source>
</evidence>
<comment type="caution">
    <text evidence="4">The sequence shown here is derived from an EMBL/GenBank/DDBJ whole genome shotgun (WGS) entry which is preliminary data.</text>
</comment>
<reference evidence="4 5" key="1">
    <citation type="submission" date="2020-04" db="EMBL/GenBank/DDBJ databases">
        <title>MicrobeNet Type strains.</title>
        <authorList>
            <person name="Nicholson A.C."/>
        </authorList>
    </citation>
    <scope>NUCLEOTIDE SEQUENCE [LARGE SCALE GENOMIC DNA]</scope>
    <source>
        <strain evidence="4 5">DSM 44960</strain>
    </source>
</reference>
<gene>
    <name evidence="4" type="ORF">HGA10_05885</name>
</gene>
<dbReference type="PANTHER" id="PTHR30055">
    <property type="entry name" value="HTH-TYPE TRANSCRIPTIONAL REGULATOR RUTR"/>
    <property type="match status" value="1"/>
</dbReference>
<name>A0A846W1S5_9NOCA</name>
<dbReference type="InterPro" id="IPR001647">
    <property type="entry name" value="HTH_TetR"/>
</dbReference>
<dbReference type="AlphaFoldDB" id="A0A846W1S5"/>
<dbReference type="InterPro" id="IPR009057">
    <property type="entry name" value="Homeodomain-like_sf"/>
</dbReference>
<dbReference type="Pfam" id="PF00440">
    <property type="entry name" value="TetR_N"/>
    <property type="match status" value="1"/>
</dbReference>
<feature type="DNA-binding region" description="H-T-H motif" evidence="2">
    <location>
        <begin position="41"/>
        <end position="60"/>
    </location>
</feature>
<proteinExistence type="predicted"/>
<dbReference type="InterPro" id="IPR050109">
    <property type="entry name" value="HTH-type_TetR-like_transc_reg"/>
</dbReference>
<dbReference type="Gene3D" id="1.10.357.10">
    <property type="entry name" value="Tetracycline Repressor, domain 2"/>
    <property type="match status" value="1"/>
</dbReference>
<sequence length="212" mass="23706">MASVTRKTQSRRQDRRVEWTQRFLAATEQLMREGHAYTDLSVDKLAGAAGTSRATFYVHFEDKGDLLRGLATHVLADIEFAARSWWQSEQLHDADALLAATTAIVAVYRDHQFLISAVIEAAAYDERVSDDYTTMINSISDATRQVIDRGQSAGTIRALPAETVAGALTWMVERVCHQMVRVTPPENDSVIARSLAEIIWSALYLESLFDDQ</sequence>
<dbReference type="InterPro" id="IPR036271">
    <property type="entry name" value="Tet_transcr_reg_TetR-rel_C_sf"/>
</dbReference>
<feature type="domain" description="HTH tetR-type" evidence="3">
    <location>
        <begin position="16"/>
        <end position="78"/>
    </location>
</feature>
<evidence type="ECO:0000259" key="3">
    <source>
        <dbReference type="PROSITE" id="PS50977"/>
    </source>
</evidence>
<dbReference type="GO" id="GO:0003700">
    <property type="term" value="F:DNA-binding transcription factor activity"/>
    <property type="evidence" value="ECO:0007669"/>
    <property type="project" value="TreeGrafter"/>
</dbReference>
<dbReference type="InterPro" id="IPR049397">
    <property type="entry name" value="EthR_C"/>
</dbReference>
<dbReference type="SUPFAM" id="SSF48498">
    <property type="entry name" value="Tetracyclin repressor-like, C-terminal domain"/>
    <property type="match status" value="1"/>
</dbReference>
<dbReference type="PROSITE" id="PS50977">
    <property type="entry name" value="HTH_TETR_2"/>
    <property type="match status" value="1"/>
</dbReference>
<dbReference type="Proteomes" id="UP000572007">
    <property type="component" value="Unassembled WGS sequence"/>
</dbReference>
<accession>A0A846W1S5</accession>
<dbReference type="PANTHER" id="PTHR30055:SF184">
    <property type="entry name" value="HTH-TYPE TRANSCRIPTIONAL REGULATOR ETHR"/>
    <property type="match status" value="1"/>
</dbReference>
<evidence type="ECO:0000256" key="1">
    <source>
        <dbReference type="ARBA" id="ARBA00023125"/>
    </source>
</evidence>
<evidence type="ECO:0000313" key="4">
    <source>
        <dbReference type="EMBL" id="NKX86843.1"/>
    </source>
</evidence>
<evidence type="ECO:0000256" key="2">
    <source>
        <dbReference type="PROSITE-ProRule" id="PRU00335"/>
    </source>
</evidence>